<dbReference type="EC" id="3.1.3.27" evidence="1"/>
<dbReference type="GO" id="GO:0008962">
    <property type="term" value="F:phosphatidylglycerophosphatase activity"/>
    <property type="evidence" value="ECO:0007669"/>
    <property type="project" value="UniProtKB-EC"/>
</dbReference>
<comment type="cofactor">
    <cofactor evidence="1">
        <name>Mg(2+)</name>
        <dbReference type="ChEBI" id="CHEBI:18420"/>
    </cofactor>
</comment>
<dbReference type="GO" id="GO:0005886">
    <property type="term" value="C:plasma membrane"/>
    <property type="evidence" value="ECO:0007669"/>
    <property type="project" value="UniProtKB-SubCell"/>
</dbReference>
<keyword evidence="1" id="KW-0997">Cell inner membrane</keyword>
<keyword evidence="5" id="KW-1185">Reference proteome</keyword>
<keyword evidence="1" id="KW-0443">Lipid metabolism</keyword>
<sequence>MTPKDTCWKNPVHFLAFGCGSGLAPKAPGTFGTIAAVLFYLLLQGLTLWVYLGVLVVATLIGFWLCDRTAKDLGVHDHPAIVWDEFCGFWLTMIAAPAGWQWILLGFGLFRLFDIWKPWPIGWLDKKVHGGIGIMVDDLVAGVFAFVSLQAIYHVIA</sequence>
<comment type="caution">
    <text evidence="4">The sequence shown here is derived from an EMBL/GenBank/DDBJ whole genome shotgun (WGS) entry which is preliminary data.</text>
</comment>
<dbReference type="UniPathway" id="UPA00084">
    <property type="reaction ID" value="UER00504"/>
</dbReference>
<dbReference type="eggNOG" id="COG1267">
    <property type="taxonomic scope" value="Bacteria"/>
</dbReference>
<proteinExistence type="predicted"/>
<dbReference type="GO" id="GO:0009395">
    <property type="term" value="P:phospholipid catabolic process"/>
    <property type="evidence" value="ECO:0007669"/>
    <property type="project" value="UniProtKB-KW"/>
</dbReference>
<keyword evidence="1" id="KW-1208">Phospholipid metabolism</keyword>
<evidence type="ECO:0000259" key="3">
    <source>
        <dbReference type="Pfam" id="PF04608"/>
    </source>
</evidence>
<dbReference type="PIRSF" id="PIRSF006162">
    <property type="entry name" value="PgpA"/>
    <property type="match status" value="1"/>
</dbReference>
<dbReference type="AlphaFoldDB" id="A0A081K872"/>
<dbReference type="Pfam" id="PF04608">
    <property type="entry name" value="PgpA"/>
    <property type="match status" value="1"/>
</dbReference>
<feature type="domain" description="YutG/PgpA" evidence="3">
    <location>
        <begin position="15"/>
        <end position="152"/>
    </location>
</feature>
<dbReference type="GO" id="GO:0006655">
    <property type="term" value="P:phosphatidylglycerol biosynthetic process"/>
    <property type="evidence" value="ECO:0007669"/>
    <property type="project" value="UniProtKB-UniPathway"/>
</dbReference>
<keyword evidence="1" id="KW-0442">Lipid degradation</keyword>
<dbReference type="SUPFAM" id="SSF101307">
    <property type="entry name" value="YutG-like"/>
    <property type="match status" value="1"/>
</dbReference>
<keyword evidence="2" id="KW-1133">Transmembrane helix</keyword>
<gene>
    <name evidence="4" type="ORF">GV64_06060</name>
</gene>
<keyword evidence="1" id="KW-1003">Cell membrane</keyword>
<reference evidence="4 5" key="1">
    <citation type="submission" date="2014-06" db="EMBL/GenBank/DDBJ databases">
        <title>Whole Genome Sequences of Three Symbiotic Endozoicomonas Bacteria.</title>
        <authorList>
            <person name="Neave M.J."/>
            <person name="Apprill A."/>
            <person name="Voolstra C.R."/>
        </authorList>
    </citation>
    <scope>NUCLEOTIDE SEQUENCE [LARGE SCALE GENOMIC DNA]</scope>
    <source>
        <strain evidence="4 5">DSM 22380</strain>
    </source>
</reference>
<accession>A0A081K872</accession>
<comment type="pathway">
    <text evidence="1">Phospholipid metabolism; phosphatidylglycerol biosynthesis; phosphatidylglycerol from CDP-diacylglycerol: step 2/2.</text>
</comment>
<feature type="transmembrane region" description="Helical" evidence="2">
    <location>
        <begin position="130"/>
        <end position="156"/>
    </location>
</feature>
<dbReference type="InterPro" id="IPR036681">
    <property type="entry name" value="PgpA-like_sf"/>
</dbReference>
<dbReference type="Proteomes" id="UP000027997">
    <property type="component" value="Unassembled WGS sequence"/>
</dbReference>
<evidence type="ECO:0000313" key="5">
    <source>
        <dbReference type="Proteomes" id="UP000027997"/>
    </source>
</evidence>
<dbReference type="RefSeq" id="WP_020581090.1">
    <property type="nucleotide sequence ID" value="NZ_JOJP01000001.1"/>
</dbReference>
<evidence type="ECO:0000313" key="4">
    <source>
        <dbReference type="EMBL" id="KEI70348.1"/>
    </source>
</evidence>
<dbReference type="CDD" id="cd06971">
    <property type="entry name" value="PgpA"/>
    <property type="match status" value="1"/>
</dbReference>
<keyword evidence="1" id="KW-0479">Metal-binding</keyword>
<evidence type="ECO:0000256" key="2">
    <source>
        <dbReference type="SAM" id="Phobius"/>
    </source>
</evidence>
<feature type="transmembrane region" description="Helical" evidence="2">
    <location>
        <begin position="87"/>
        <end position="110"/>
    </location>
</feature>
<name>A0A081K872_9GAMM</name>
<evidence type="ECO:0000256" key="1">
    <source>
        <dbReference type="PIRNR" id="PIRNR006162"/>
    </source>
</evidence>
<dbReference type="InterPro" id="IPR026037">
    <property type="entry name" value="PgpA"/>
</dbReference>
<feature type="transmembrane region" description="Helical" evidence="2">
    <location>
        <begin position="48"/>
        <end position="66"/>
    </location>
</feature>
<comment type="function">
    <text evidence="1">Lipid phosphatase which dephosphorylates phosphatidylglycerophosphate (PGP) to phosphatidylglycerol (PG).</text>
</comment>
<keyword evidence="1 2" id="KW-0812">Transmembrane</keyword>
<dbReference type="PANTHER" id="PTHR36305:SF1">
    <property type="entry name" value="PHOSPHATIDYLGLYCEROPHOSPHATASE A"/>
    <property type="match status" value="1"/>
</dbReference>
<protein>
    <recommendedName>
        <fullName evidence="1">Phosphatidylglycerophosphatase A</fullName>
        <ecNumber evidence="1">3.1.3.27</ecNumber>
    </recommendedName>
    <alternativeName>
        <fullName evidence="1">Phosphatidylglycerolphosphate phosphatase A</fullName>
    </alternativeName>
</protein>
<keyword evidence="1" id="KW-0595">Phospholipid degradation</keyword>
<dbReference type="GO" id="GO:0046872">
    <property type="term" value="F:metal ion binding"/>
    <property type="evidence" value="ECO:0007669"/>
    <property type="project" value="UniProtKB-KW"/>
</dbReference>
<dbReference type="InterPro" id="IPR007686">
    <property type="entry name" value="YutG/PgpA"/>
</dbReference>
<keyword evidence="1" id="KW-0378">Hydrolase</keyword>
<feature type="transmembrane region" description="Helical" evidence="2">
    <location>
        <begin position="12"/>
        <end position="42"/>
    </location>
</feature>
<comment type="catalytic activity">
    <reaction evidence="1">
        <text>a 1,2-diacyl-sn-glycero-3-phospho-(1'-sn-glycero-3'-phosphate) + H2O = a 1,2-diacyl-sn-glycero-3-phospho-(1'-sn-glycerol) + phosphate</text>
        <dbReference type="Rhea" id="RHEA:33751"/>
        <dbReference type="ChEBI" id="CHEBI:15377"/>
        <dbReference type="ChEBI" id="CHEBI:43474"/>
        <dbReference type="ChEBI" id="CHEBI:60110"/>
        <dbReference type="ChEBI" id="CHEBI:64716"/>
        <dbReference type="EC" id="3.1.3.27"/>
    </reaction>
</comment>
<organism evidence="4 5">
    <name type="scientific">Endozoicomonas elysicola</name>
    <dbReference type="NCBI Taxonomy" id="305900"/>
    <lineage>
        <taxon>Bacteria</taxon>
        <taxon>Pseudomonadati</taxon>
        <taxon>Pseudomonadota</taxon>
        <taxon>Gammaproteobacteria</taxon>
        <taxon>Oceanospirillales</taxon>
        <taxon>Endozoicomonadaceae</taxon>
        <taxon>Endozoicomonas</taxon>
    </lineage>
</organism>
<dbReference type="PANTHER" id="PTHR36305">
    <property type="entry name" value="PHOSPHATIDYLGLYCEROPHOSPHATASE A"/>
    <property type="match status" value="1"/>
</dbReference>
<keyword evidence="1 2" id="KW-0472">Membrane</keyword>
<comment type="subcellular location">
    <subcellularLocation>
        <location evidence="1">Cell inner membrane</location>
        <topology evidence="1">Multi-pass membrane protein</topology>
    </subcellularLocation>
</comment>
<keyword evidence="1" id="KW-0460">Magnesium</keyword>
<dbReference type="EMBL" id="JOJP01000001">
    <property type="protein sequence ID" value="KEI70348.1"/>
    <property type="molecule type" value="Genomic_DNA"/>
</dbReference>
<dbReference type="STRING" id="305900.GV64_06060"/>